<dbReference type="Proteomes" id="UP000288892">
    <property type="component" value="Unassembled WGS sequence"/>
</dbReference>
<evidence type="ECO:0000256" key="2">
    <source>
        <dbReference type="ARBA" id="ARBA00022833"/>
    </source>
</evidence>
<proteinExistence type="inferred from homology"/>
<evidence type="ECO:0000313" key="8">
    <source>
        <dbReference type="Proteomes" id="UP000288892"/>
    </source>
</evidence>
<dbReference type="InterPro" id="IPR011032">
    <property type="entry name" value="GroES-like_sf"/>
</dbReference>
<dbReference type="Gene3D" id="3.90.180.10">
    <property type="entry name" value="Medium-chain alcohol dehydrogenases, catalytic domain"/>
    <property type="match status" value="1"/>
</dbReference>
<name>A0A444JDV5_9BACT</name>
<feature type="domain" description="Alcohol dehydrogenase-like N-terminal" evidence="6">
    <location>
        <begin position="119"/>
        <end position="231"/>
    </location>
</feature>
<evidence type="ECO:0000256" key="3">
    <source>
        <dbReference type="ARBA" id="ARBA00023002"/>
    </source>
</evidence>
<dbReference type="InterPro" id="IPR013154">
    <property type="entry name" value="ADH-like_N"/>
</dbReference>
<dbReference type="Pfam" id="PF08240">
    <property type="entry name" value="ADH_N"/>
    <property type="match status" value="1"/>
</dbReference>
<dbReference type="InterPro" id="IPR050129">
    <property type="entry name" value="Zn_alcohol_dh"/>
</dbReference>
<dbReference type="SUPFAM" id="SSF51735">
    <property type="entry name" value="NAD(P)-binding Rossmann-fold domains"/>
    <property type="match status" value="1"/>
</dbReference>
<accession>A0A444JDV5</accession>
<dbReference type="EMBL" id="MTKS01000171">
    <property type="protein sequence ID" value="RWX51272.1"/>
    <property type="molecule type" value="Genomic_DNA"/>
</dbReference>
<dbReference type="PANTHER" id="PTHR43401">
    <property type="entry name" value="L-THREONINE 3-DEHYDROGENASE"/>
    <property type="match status" value="1"/>
</dbReference>
<comment type="caution">
    <text evidence="7">The sequence shown here is derived from an EMBL/GenBank/DDBJ whole genome shotgun (WGS) entry which is preliminary data.</text>
</comment>
<dbReference type="GO" id="GO:0008270">
    <property type="term" value="F:zinc ion binding"/>
    <property type="evidence" value="ECO:0007669"/>
    <property type="project" value="InterPro"/>
</dbReference>
<dbReference type="Gene3D" id="3.40.50.720">
    <property type="entry name" value="NAD(P)-binding Rossmann-like Domain"/>
    <property type="match status" value="1"/>
</dbReference>
<keyword evidence="8" id="KW-1185">Reference proteome</keyword>
<evidence type="ECO:0000259" key="6">
    <source>
        <dbReference type="Pfam" id="PF08240"/>
    </source>
</evidence>
<protein>
    <submittedName>
        <fullName evidence="7">Threonine dehydrogenase</fullName>
    </submittedName>
</protein>
<dbReference type="PANTHER" id="PTHR43401:SF2">
    <property type="entry name" value="L-THREONINE 3-DEHYDROGENASE"/>
    <property type="match status" value="1"/>
</dbReference>
<feature type="domain" description="Alcohol dehydrogenase-like C-terminal" evidence="5">
    <location>
        <begin position="281"/>
        <end position="391"/>
    </location>
</feature>
<dbReference type="InterPro" id="IPR036291">
    <property type="entry name" value="NAD(P)-bd_dom_sf"/>
</dbReference>
<dbReference type="AlphaFoldDB" id="A0A444JDV5"/>
<comment type="similarity">
    <text evidence="4">Belongs to the zinc-containing alcohol dehydrogenase family.</text>
</comment>
<gene>
    <name evidence="7" type="ORF">VU01_11713</name>
</gene>
<evidence type="ECO:0000256" key="4">
    <source>
        <dbReference type="RuleBase" id="RU361277"/>
    </source>
</evidence>
<keyword evidence="3" id="KW-0560">Oxidoreductase</keyword>
<dbReference type="InterPro" id="IPR013149">
    <property type="entry name" value="ADH-like_C"/>
</dbReference>
<dbReference type="GO" id="GO:0016491">
    <property type="term" value="F:oxidoreductase activity"/>
    <property type="evidence" value="ECO:0007669"/>
    <property type="project" value="UniProtKB-KW"/>
</dbReference>
<dbReference type="InterPro" id="IPR002328">
    <property type="entry name" value="ADH_Zn_CS"/>
</dbReference>
<organism evidence="7 8">
    <name type="scientific">Candidatus Electrothrix marina</name>
    <dbReference type="NCBI Taxonomy" id="1859130"/>
    <lineage>
        <taxon>Bacteria</taxon>
        <taxon>Pseudomonadati</taxon>
        <taxon>Thermodesulfobacteriota</taxon>
        <taxon>Desulfobulbia</taxon>
        <taxon>Desulfobulbales</taxon>
        <taxon>Desulfobulbaceae</taxon>
        <taxon>Candidatus Electrothrix</taxon>
    </lineage>
</organism>
<comment type="cofactor">
    <cofactor evidence="4">
        <name>Zn(2+)</name>
        <dbReference type="ChEBI" id="CHEBI:29105"/>
    </cofactor>
</comment>
<sequence length="445" mass="48810">MREIQYAEQAGQLDTTAGCLLGLAEQEKNLTLLFRVRYSMRIHCSSEEQGRSSAIWVFPEKKVKRSKSLKIRGNGLETEVVVVHAERAPMEGVADPGPHQIYKNPQVSVEKRTLQKLDSDEIRVQMLYAGICGTDVHLAERIPETGYIRSSAPAEIPPEGRIIGHEGVGRILETGANVRHLHAGAIVTFESIIVCHYCDVCRKGHFNQCRNAKLLGLEKDGIFGITVDVAAMLAHDVTDLVKNDQDLQSAACVEPAGVAYVACQNTHIKGGDSVVIFGAGPIGLFAAIFSKLIFGASSVHIVEPVPFRREFARKWCDYLYTPEEFFAAPPMGVDVVIEASGFLDNVNKVFRQINANGRIAFLARSGMPLALDAMDHMITNAIQLIGSRGHLCGAFTDILRLYREGKVPLHEVVTTVLDGPAELADFMQSSDKIFSENCKVLVRLG</sequence>
<dbReference type="Pfam" id="PF00107">
    <property type="entry name" value="ADH_zinc_N"/>
    <property type="match status" value="1"/>
</dbReference>
<evidence type="ECO:0000259" key="5">
    <source>
        <dbReference type="Pfam" id="PF00107"/>
    </source>
</evidence>
<dbReference type="SUPFAM" id="SSF50129">
    <property type="entry name" value="GroES-like"/>
    <property type="match status" value="1"/>
</dbReference>
<reference evidence="7 8" key="1">
    <citation type="submission" date="2017-01" db="EMBL/GenBank/DDBJ databases">
        <title>The cable genome- insights into the physiology and evolution of filamentous bacteria capable of sulfide oxidation via long distance electron transfer.</title>
        <authorList>
            <person name="Schreiber L."/>
            <person name="Bjerg J.T."/>
            <person name="Boggild A."/>
            <person name="Van De Vossenberg J."/>
            <person name="Meysman F."/>
            <person name="Nielsen L.P."/>
            <person name="Schramm A."/>
            <person name="Kjeldsen K.U."/>
        </authorList>
    </citation>
    <scope>NUCLEOTIDE SEQUENCE [LARGE SCALE GENOMIC DNA]</scope>
    <source>
        <strain evidence="7">A5</strain>
    </source>
</reference>
<keyword evidence="2 4" id="KW-0862">Zinc</keyword>
<dbReference type="PROSITE" id="PS00059">
    <property type="entry name" value="ADH_ZINC"/>
    <property type="match status" value="1"/>
</dbReference>
<keyword evidence="1 4" id="KW-0479">Metal-binding</keyword>
<evidence type="ECO:0000256" key="1">
    <source>
        <dbReference type="ARBA" id="ARBA00022723"/>
    </source>
</evidence>
<evidence type="ECO:0000313" key="7">
    <source>
        <dbReference type="EMBL" id="RWX51272.1"/>
    </source>
</evidence>